<evidence type="ECO:0000313" key="3">
    <source>
        <dbReference type="Proteomes" id="UP001634393"/>
    </source>
</evidence>
<feature type="transmembrane region" description="Helical" evidence="1">
    <location>
        <begin position="85"/>
        <end position="101"/>
    </location>
</feature>
<keyword evidence="1" id="KW-0472">Membrane</keyword>
<comment type="caution">
    <text evidence="2">The sequence shown here is derived from an EMBL/GenBank/DDBJ whole genome shotgun (WGS) entry which is preliminary data.</text>
</comment>
<keyword evidence="1" id="KW-0812">Transmembrane</keyword>
<evidence type="ECO:0000313" key="2">
    <source>
        <dbReference type="EMBL" id="KAL3833967.1"/>
    </source>
</evidence>
<dbReference type="AlphaFoldDB" id="A0ABD3TAX7"/>
<keyword evidence="1" id="KW-1133">Transmembrane helix</keyword>
<reference evidence="2 3" key="1">
    <citation type="submission" date="2024-12" db="EMBL/GenBank/DDBJ databases">
        <title>The unique morphological basis and parallel evolutionary history of personate flowers in Penstemon.</title>
        <authorList>
            <person name="Depatie T.H."/>
            <person name="Wessinger C.A."/>
        </authorList>
    </citation>
    <scope>NUCLEOTIDE SEQUENCE [LARGE SCALE GENOMIC DNA]</scope>
    <source>
        <strain evidence="2">WTNN_2</strain>
        <tissue evidence="2">Leaf</tissue>
    </source>
</reference>
<protein>
    <recommendedName>
        <fullName evidence="4">Transmembrane protein</fullName>
    </recommendedName>
</protein>
<dbReference type="EMBL" id="JBJXBP010000004">
    <property type="protein sequence ID" value="KAL3833967.1"/>
    <property type="molecule type" value="Genomic_DNA"/>
</dbReference>
<dbReference type="Proteomes" id="UP001634393">
    <property type="component" value="Unassembled WGS sequence"/>
</dbReference>
<organism evidence="2 3">
    <name type="scientific">Penstemon smallii</name>
    <dbReference type="NCBI Taxonomy" id="265156"/>
    <lineage>
        <taxon>Eukaryota</taxon>
        <taxon>Viridiplantae</taxon>
        <taxon>Streptophyta</taxon>
        <taxon>Embryophyta</taxon>
        <taxon>Tracheophyta</taxon>
        <taxon>Spermatophyta</taxon>
        <taxon>Magnoliopsida</taxon>
        <taxon>eudicotyledons</taxon>
        <taxon>Gunneridae</taxon>
        <taxon>Pentapetalae</taxon>
        <taxon>asterids</taxon>
        <taxon>lamiids</taxon>
        <taxon>Lamiales</taxon>
        <taxon>Plantaginaceae</taxon>
        <taxon>Cheloneae</taxon>
        <taxon>Penstemon</taxon>
    </lineage>
</organism>
<name>A0ABD3TAX7_9LAMI</name>
<accession>A0ABD3TAX7</accession>
<gene>
    <name evidence="2" type="ORF">ACJIZ3_008703</name>
</gene>
<keyword evidence="3" id="KW-1185">Reference proteome</keyword>
<proteinExistence type="predicted"/>
<sequence length="157" mass="17571">MSHVILVRQIRVVVSNRSRETTKSKAAPVRKFQTVPAMVAIGPEIRTASTLPVGHNLGPCLRGGLGCSRHGLLHHAPIRPSPGRIFLYIVFIFVGLSYFGSKNMIGCEEQRIKDQMKSSSARTKKENAVRNIVMHSEDHNSFKEAPMKLNFDYDVEE</sequence>
<evidence type="ECO:0008006" key="4">
    <source>
        <dbReference type="Google" id="ProtNLM"/>
    </source>
</evidence>
<evidence type="ECO:0000256" key="1">
    <source>
        <dbReference type="SAM" id="Phobius"/>
    </source>
</evidence>